<evidence type="ECO:0000313" key="1">
    <source>
        <dbReference type="EMBL" id="CAI5771911.1"/>
    </source>
</evidence>
<gene>
    <name evidence="1" type="ORF">PODLI_1B030648</name>
</gene>
<dbReference type="Proteomes" id="UP001178461">
    <property type="component" value="Chromosome 4"/>
</dbReference>
<proteinExistence type="predicted"/>
<organism evidence="1 2">
    <name type="scientific">Podarcis lilfordi</name>
    <name type="common">Lilford's wall lizard</name>
    <dbReference type="NCBI Taxonomy" id="74358"/>
    <lineage>
        <taxon>Eukaryota</taxon>
        <taxon>Metazoa</taxon>
        <taxon>Chordata</taxon>
        <taxon>Craniata</taxon>
        <taxon>Vertebrata</taxon>
        <taxon>Euteleostomi</taxon>
        <taxon>Lepidosauria</taxon>
        <taxon>Squamata</taxon>
        <taxon>Bifurcata</taxon>
        <taxon>Unidentata</taxon>
        <taxon>Episquamata</taxon>
        <taxon>Laterata</taxon>
        <taxon>Lacertibaenia</taxon>
        <taxon>Lacertidae</taxon>
        <taxon>Podarcis</taxon>
    </lineage>
</organism>
<dbReference type="EMBL" id="OX395129">
    <property type="protein sequence ID" value="CAI5771911.1"/>
    <property type="molecule type" value="Genomic_DNA"/>
</dbReference>
<keyword evidence="2" id="KW-1185">Reference proteome</keyword>
<reference evidence="1" key="1">
    <citation type="submission" date="2022-12" db="EMBL/GenBank/DDBJ databases">
        <authorList>
            <person name="Alioto T."/>
            <person name="Alioto T."/>
            <person name="Gomez Garrido J."/>
        </authorList>
    </citation>
    <scope>NUCLEOTIDE SEQUENCE</scope>
</reference>
<protein>
    <submittedName>
        <fullName evidence="1">Uncharacterized protein</fullName>
    </submittedName>
</protein>
<evidence type="ECO:0000313" key="2">
    <source>
        <dbReference type="Proteomes" id="UP001178461"/>
    </source>
</evidence>
<name>A0AA35P1B2_9SAUR</name>
<sequence>MHAQKRSSGCRNLGIRLDLQNGSCPQPENEKIIIGESIQDEVVELGVKILCQAAQQRSQGFLEIYLYDYRTQVDWQLRALVNASYENVYQQKEQHISKV</sequence>
<dbReference type="AlphaFoldDB" id="A0AA35P1B2"/>
<accession>A0AA35P1B2</accession>